<evidence type="ECO:0000313" key="2">
    <source>
        <dbReference type="Proteomes" id="UP001551329"/>
    </source>
</evidence>
<dbReference type="RefSeq" id="WP_358478253.1">
    <property type="nucleotide sequence ID" value="NZ_JBEZAE010000047.1"/>
</dbReference>
<dbReference type="Pfam" id="PF20062">
    <property type="entry name" value="DUF6461"/>
    <property type="match status" value="1"/>
</dbReference>
<proteinExistence type="predicted"/>
<gene>
    <name evidence="1" type="ORF">AB0A88_37610</name>
</gene>
<evidence type="ECO:0000313" key="1">
    <source>
        <dbReference type="EMBL" id="MEU7075800.1"/>
    </source>
</evidence>
<dbReference type="Proteomes" id="UP001551329">
    <property type="component" value="Unassembled WGS sequence"/>
</dbReference>
<dbReference type="InterPro" id="IPR045592">
    <property type="entry name" value="DUF6461"/>
</dbReference>
<organism evidence="1 2">
    <name type="scientific">Streptomyces narbonensis</name>
    <dbReference type="NCBI Taxonomy" id="67333"/>
    <lineage>
        <taxon>Bacteria</taxon>
        <taxon>Bacillati</taxon>
        <taxon>Actinomycetota</taxon>
        <taxon>Actinomycetes</taxon>
        <taxon>Kitasatosporales</taxon>
        <taxon>Streptomycetaceae</taxon>
        <taxon>Streptomyces</taxon>
    </lineage>
</organism>
<accession>A0ABV3CNC9</accession>
<name>A0ABV3CNC9_9ACTN</name>
<keyword evidence="2" id="KW-1185">Reference proteome</keyword>
<reference evidence="1 2" key="1">
    <citation type="submission" date="2024-06" db="EMBL/GenBank/DDBJ databases">
        <title>The Natural Products Discovery Center: Release of the First 8490 Sequenced Strains for Exploring Actinobacteria Biosynthetic Diversity.</title>
        <authorList>
            <person name="Kalkreuter E."/>
            <person name="Kautsar S.A."/>
            <person name="Yang D."/>
            <person name="Bader C.D."/>
            <person name="Teijaro C.N."/>
            <person name="Fluegel L."/>
            <person name="Davis C.M."/>
            <person name="Simpson J.R."/>
            <person name="Lauterbach L."/>
            <person name="Steele A.D."/>
            <person name="Gui C."/>
            <person name="Meng S."/>
            <person name="Li G."/>
            <person name="Viehrig K."/>
            <person name="Ye F."/>
            <person name="Su P."/>
            <person name="Kiefer A.F."/>
            <person name="Nichols A."/>
            <person name="Cepeda A.J."/>
            <person name="Yan W."/>
            <person name="Fan B."/>
            <person name="Jiang Y."/>
            <person name="Adhikari A."/>
            <person name="Zheng C.-J."/>
            <person name="Schuster L."/>
            <person name="Cowan T.M."/>
            <person name="Smanski M.J."/>
            <person name="Chevrette M.G."/>
            <person name="De Carvalho L.P.S."/>
            <person name="Shen B."/>
        </authorList>
    </citation>
    <scope>NUCLEOTIDE SEQUENCE [LARGE SCALE GENOMIC DNA]</scope>
    <source>
        <strain evidence="1 2">NPDC045974</strain>
    </source>
</reference>
<comment type="caution">
    <text evidence="1">The sequence shown here is derived from an EMBL/GenBank/DDBJ whole genome shotgun (WGS) entry which is preliminary data.</text>
</comment>
<dbReference type="EMBL" id="JBEZAE010000047">
    <property type="protein sequence ID" value="MEU7075800.1"/>
    <property type="molecule type" value="Genomic_DNA"/>
</dbReference>
<sequence>MTKPGADYTWFEDDFPDIAEAYCFTLVRGLPPAELTSRLEGRPEAPLQGIAAVVDAAFAQYDLAEGKRQLVAMATVGEWTLLIEPNGYLGVTEEQALPASAGTSWISHFSNINALGTFLWAEDQVLRLCFDPTLPDQRWGTTPDALLDGMRRTGFHLGEEDPEPDLSPQAAFALAEHVTGVAITPALLQDTTFTCATVRIR</sequence>
<protein>
    <submittedName>
        <fullName evidence="1">DUF6461 domain-containing protein</fullName>
    </submittedName>
</protein>